<dbReference type="VEuPathDB" id="TriTrypDB:TEOVI_000187100"/>
<evidence type="ECO:0000313" key="10">
    <source>
        <dbReference type="Proteomes" id="UP000195570"/>
    </source>
</evidence>
<evidence type="ECO:0000256" key="1">
    <source>
        <dbReference type="ARBA" id="ARBA00004609"/>
    </source>
</evidence>
<reference evidence="9" key="1">
    <citation type="submission" date="2016-09" db="EMBL/GenBank/DDBJ databases">
        <authorList>
            <person name="Hebert L."/>
            <person name="Moumen B."/>
        </authorList>
    </citation>
    <scope>NUCLEOTIDE SEQUENCE [LARGE SCALE GENOMIC DNA]</scope>
    <source>
        <strain evidence="9">OVI</strain>
    </source>
</reference>
<sequence length="171" mass="18761">MPLMFANELLILIAVFSGGLLCPVEAKGKVIKEYGYNKVCDIAELRQKVPGDAKQLLRGMGTKQSQRLEAELRIRIIEAITTDVRKNWAYTEIADTVSSYANSAQSSMDEQVQKAITAAAKAAAIEEKIDELFTILGEHNKEGTTTSFFLESADGNAEKRTTMATRASARL</sequence>
<dbReference type="RefSeq" id="XP_067081136.1">
    <property type="nucleotide sequence ID" value="XM_067225035.1"/>
</dbReference>
<keyword evidence="7" id="KW-0732">Signal</keyword>
<proteinExistence type="predicted"/>
<dbReference type="InterPro" id="IPR001812">
    <property type="entry name" value="Trypano_VSG_A_N_dom"/>
</dbReference>
<keyword evidence="3" id="KW-0336">GPI-anchor</keyword>
<dbReference type="Pfam" id="PF00913">
    <property type="entry name" value="Trypan_glycop"/>
    <property type="match status" value="1"/>
</dbReference>
<evidence type="ECO:0000256" key="6">
    <source>
        <dbReference type="ARBA" id="ARBA00023288"/>
    </source>
</evidence>
<dbReference type="EMBL" id="CZPT02001408">
    <property type="protein sequence ID" value="SCU70298.1"/>
    <property type="molecule type" value="Genomic_DNA"/>
</dbReference>
<evidence type="ECO:0000256" key="7">
    <source>
        <dbReference type="SAM" id="SignalP"/>
    </source>
</evidence>
<feature type="signal peptide" evidence="7">
    <location>
        <begin position="1"/>
        <end position="26"/>
    </location>
</feature>
<comment type="caution">
    <text evidence="9">The sequence shown here is derived from an EMBL/GenBank/DDBJ whole genome shotgun (WGS) entry which is preliminary data.</text>
</comment>
<dbReference type="GO" id="GO:0042783">
    <property type="term" value="P:symbiont-mediated evasion of host immune response"/>
    <property type="evidence" value="ECO:0007669"/>
    <property type="project" value="InterPro"/>
</dbReference>
<keyword evidence="6" id="KW-0449">Lipoprotein</keyword>
<comment type="subcellular location">
    <subcellularLocation>
        <location evidence="1">Cell membrane</location>
        <topology evidence="1">Lipid-anchor</topology>
        <topology evidence="1">GPI-anchor</topology>
    </subcellularLocation>
</comment>
<evidence type="ECO:0000256" key="2">
    <source>
        <dbReference type="ARBA" id="ARBA00022475"/>
    </source>
</evidence>
<dbReference type="AlphaFoldDB" id="A0A1G4IE21"/>
<dbReference type="Gene3D" id="3.90.150.10">
    <property type="entry name" value="Variant Surface Glycoprotein, subunit A domain 1"/>
    <property type="match status" value="1"/>
</dbReference>
<keyword evidence="5" id="KW-0325">Glycoprotein</keyword>
<keyword evidence="4" id="KW-0472">Membrane</keyword>
<evidence type="ECO:0000259" key="8">
    <source>
        <dbReference type="Pfam" id="PF00913"/>
    </source>
</evidence>
<feature type="chain" id="PRO_5009235425" evidence="7">
    <location>
        <begin position="27"/>
        <end position="171"/>
    </location>
</feature>
<protein>
    <submittedName>
        <fullName evidence="9">Trypanosome variant surface glycoprotein (A-type), putative</fullName>
    </submittedName>
</protein>
<accession>A0A1G4IE21</accession>
<evidence type="ECO:0000256" key="3">
    <source>
        <dbReference type="ARBA" id="ARBA00022622"/>
    </source>
</evidence>
<dbReference type="GO" id="GO:0005886">
    <property type="term" value="C:plasma membrane"/>
    <property type="evidence" value="ECO:0007669"/>
    <property type="project" value="UniProtKB-SubCell"/>
</dbReference>
<evidence type="ECO:0000256" key="5">
    <source>
        <dbReference type="ARBA" id="ARBA00023180"/>
    </source>
</evidence>
<dbReference type="GeneID" id="92375811"/>
<evidence type="ECO:0000256" key="4">
    <source>
        <dbReference type="ARBA" id="ARBA00023136"/>
    </source>
</evidence>
<dbReference type="Gene3D" id="1.10.470.10">
    <property type="entry name" value="Variant Surface Glycoprotein, subunit A, domain 2"/>
    <property type="match status" value="1"/>
</dbReference>
<name>A0A1G4IE21_TRYEQ</name>
<organism evidence="9 10">
    <name type="scientific">Trypanosoma equiperdum</name>
    <dbReference type="NCBI Taxonomy" id="5694"/>
    <lineage>
        <taxon>Eukaryota</taxon>
        <taxon>Discoba</taxon>
        <taxon>Euglenozoa</taxon>
        <taxon>Kinetoplastea</taxon>
        <taxon>Metakinetoplastina</taxon>
        <taxon>Trypanosomatida</taxon>
        <taxon>Trypanosomatidae</taxon>
        <taxon>Trypanosoma</taxon>
    </lineage>
</organism>
<dbReference type="SUPFAM" id="SSF58087">
    <property type="entry name" value="Variant surface glycoprotein (N-terminal domain)"/>
    <property type="match status" value="1"/>
</dbReference>
<feature type="domain" description="Trypanosome variant surface glycoprotein A-type N-terminal" evidence="8">
    <location>
        <begin position="26"/>
        <end position="164"/>
    </location>
</feature>
<evidence type="ECO:0000313" key="9">
    <source>
        <dbReference type="EMBL" id="SCU70298.1"/>
    </source>
</evidence>
<keyword evidence="2" id="KW-1003">Cell membrane</keyword>
<dbReference type="Proteomes" id="UP000195570">
    <property type="component" value="Unassembled WGS sequence"/>
</dbReference>
<gene>
    <name evidence="9" type="ORF">TEOVI_000187100</name>
</gene>
<keyword evidence="10" id="KW-1185">Reference proteome</keyword>
<dbReference type="GO" id="GO:0098552">
    <property type="term" value="C:side of membrane"/>
    <property type="evidence" value="ECO:0007669"/>
    <property type="project" value="UniProtKB-KW"/>
</dbReference>